<dbReference type="Pfam" id="PF02348">
    <property type="entry name" value="CTP_transf_3"/>
    <property type="match status" value="1"/>
</dbReference>
<dbReference type="Gene3D" id="3.90.550.10">
    <property type="entry name" value="Spore Coat Polysaccharide Biosynthesis Protein SpsA, Chain A"/>
    <property type="match status" value="1"/>
</dbReference>
<gene>
    <name evidence="1" type="ORF">EWV63_21380</name>
</gene>
<organism evidence="1 2">
    <name type="scientific">Microcystis aeruginosa Ma_OC_H_19870700_S124</name>
    <dbReference type="NCBI Taxonomy" id="2486262"/>
    <lineage>
        <taxon>Bacteria</taxon>
        <taxon>Bacillati</taxon>
        <taxon>Cyanobacteriota</taxon>
        <taxon>Cyanophyceae</taxon>
        <taxon>Oscillatoriophycideae</taxon>
        <taxon>Chroococcales</taxon>
        <taxon>Microcystaceae</taxon>
        <taxon>Microcystis</taxon>
    </lineage>
</organism>
<keyword evidence="1" id="KW-0808">Transferase</keyword>
<proteinExistence type="predicted"/>
<protein>
    <submittedName>
        <fullName evidence="1">Cytidyltransferase</fullName>
    </submittedName>
</protein>
<dbReference type="InterPro" id="IPR029044">
    <property type="entry name" value="Nucleotide-diphossugar_trans"/>
</dbReference>
<dbReference type="SUPFAM" id="SSF53448">
    <property type="entry name" value="Nucleotide-diphospho-sugar transferases"/>
    <property type="match status" value="1"/>
</dbReference>
<dbReference type="PANTHER" id="PTHR21485">
    <property type="entry name" value="HAD SUPERFAMILY MEMBERS CMAS AND KDSC"/>
    <property type="match status" value="1"/>
</dbReference>
<dbReference type="AlphaFoldDB" id="A0A552A8G8"/>
<dbReference type="GO" id="GO:0008781">
    <property type="term" value="F:N-acylneuraminate cytidylyltransferase activity"/>
    <property type="evidence" value="ECO:0007669"/>
    <property type="project" value="TreeGrafter"/>
</dbReference>
<dbReference type="Proteomes" id="UP000316280">
    <property type="component" value="Unassembled WGS sequence"/>
</dbReference>
<evidence type="ECO:0000313" key="1">
    <source>
        <dbReference type="EMBL" id="TRT81755.1"/>
    </source>
</evidence>
<sequence length="224" mass="24657">MKVVAMIPARLGSQRLKRKNLALLEGKPLIAHAIEKCFSANCFDAVYVNSESEEIGEVSKASGAVFYKRPEHLGNSVATSEQFVYDFMKNVDCDAIVQVHSIAPLLSASEVKGFTEKFASADHDVLLSCIEDQIEVAYQDKPVNFTFAEKTNSQDIKPVQRITWSITGWRSAPYIEAVEAGRIGTYNGSIGFYPVSSVSGHVIKTQQDLNVAEALMSVFRRSEG</sequence>
<dbReference type="PANTHER" id="PTHR21485:SF3">
    <property type="entry name" value="N-ACYLNEURAMINATE CYTIDYLYLTRANSFERASE"/>
    <property type="match status" value="1"/>
</dbReference>
<accession>A0A552A8G8</accession>
<name>A0A552A8G8_MICAE</name>
<dbReference type="InterPro" id="IPR050793">
    <property type="entry name" value="CMP-NeuNAc_synthase"/>
</dbReference>
<dbReference type="EMBL" id="SFBR01000202">
    <property type="protein sequence ID" value="TRT81755.1"/>
    <property type="molecule type" value="Genomic_DNA"/>
</dbReference>
<dbReference type="InterPro" id="IPR003329">
    <property type="entry name" value="Cytidylyl_trans"/>
</dbReference>
<reference evidence="1 2" key="1">
    <citation type="submission" date="2019-01" db="EMBL/GenBank/DDBJ databases">
        <title>Coherence of Microcystis species and biogeography revealed through population genomics.</title>
        <authorList>
            <person name="Perez-Carrascal O.M."/>
            <person name="Terrat Y."/>
            <person name="Giani A."/>
            <person name="Fortin N."/>
            <person name="Tromas N."/>
            <person name="Shapiro B.J."/>
        </authorList>
    </citation>
    <scope>NUCLEOTIDE SEQUENCE [LARGE SCALE GENOMIC DNA]</scope>
    <source>
        <strain evidence="1">Ma_OC_H_19870700_S124</strain>
    </source>
</reference>
<comment type="caution">
    <text evidence="1">The sequence shown here is derived from an EMBL/GenBank/DDBJ whole genome shotgun (WGS) entry which is preliminary data.</text>
</comment>
<evidence type="ECO:0000313" key="2">
    <source>
        <dbReference type="Proteomes" id="UP000316280"/>
    </source>
</evidence>